<sequence>MDYILKGELPHDVSEAALVKRRGCTHSIIEGKLYKRRLSTPLLKCLSGDEAA</sequence>
<protein>
    <submittedName>
        <fullName evidence="1">Uncharacterized protein</fullName>
    </submittedName>
</protein>
<name>A0A392PZN1_9FABA</name>
<organism evidence="1 2">
    <name type="scientific">Trifolium medium</name>
    <dbReference type="NCBI Taxonomy" id="97028"/>
    <lineage>
        <taxon>Eukaryota</taxon>
        <taxon>Viridiplantae</taxon>
        <taxon>Streptophyta</taxon>
        <taxon>Embryophyta</taxon>
        <taxon>Tracheophyta</taxon>
        <taxon>Spermatophyta</taxon>
        <taxon>Magnoliopsida</taxon>
        <taxon>eudicotyledons</taxon>
        <taxon>Gunneridae</taxon>
        <taxon>Pentapetalae</taxon>
        <taxon>rosids</taxon>
        <taxon>fabids</taxon>
        <taxon>Fabales</taxon>
        <taxon>Fabaceae</taxon>
        <taxon>Papilionoideae</taxon>
        <taxon>50 kb inversion clade</taxon>
        <taxon>NPAAA clade</taxon>
        <taxon>Hologalegina</taxon>
        <taxon>IRL clade</taxon>
        <taxon>Trifolieae</taxon>
        <taxon>Trifolium</taxon>
    </lineage>
</organism>
<dbReference type="EMBL" id="LXQA010102964">
    <property type="protein sequence ID" value="MCI16910.1"/>
    <property type="molecule type" value="Genomic_DNA"/>
</dbReference>
<reference evidence="1 2" key="1">
    <citation type="journal article" date="2018" name="Front. Plant Sci.">
        <title>Red Clover (Trifolium pratense) and Zigzag Clover (T. medium) - A Picture of Genomic Similarities and Differences.</title>
        <authorList>
            <person name="Dluhosova J."/>
            <person name="Istvanek J."/>
            <person name="Nedelnik J."/>
            <person name="Repkova J."/>
        </authorList>
    </citation>
    <scope>NUCLEOTIDE SEQUENCE [LARGE SCALE GENOMIC DNA]</scope>
    <source>
        <strain evidence="2">cv. 10/8</strain>
        <tissue evidence="1">Leaf</tissue>
    </source>
</reference>
<dbReference type="AlphaFoldDB" id="A0A392PZN1"/>
<dbReference type="Proteomes" id="UP000265520">
    <property type="component" value="Unassembled WGS sequence"/>
</dbReference>
<evidence type="ECO:0000313" key="2">
    <source>
        <dbReference type="Proteomes" id="UP000265520"/>
    </source>
</evidence>
<feature type="non-terminal residue" evidence="1">
    <location>
        <position position="52"/>
    </location>
</feature>
<proteinExistence type="predicted"/>
<accession>A0A392PZN1</accession>
<comment type="caution">
    <text evidence="1">The sequence shown here is derived from an EMBL/GenBank/DDBJ whole genome shotgun (WGS) entry which is preliminary data.</text>
</comment>
<evidence type="ECO:0000313" key="1">
    <source>
        <dbReference type="EMBL" id="MCI16910.1"/>
    </source>
</evidence>
<keyword evidence="2" id="KW-1185">Reference proteome</keyword>